<accession>A0A650F204</accession>
<evidence type="ECO:0000313" key="9">
    <source>
        <dbReference type="EMBL" id="QGT49625.1"/>
    </source>
</evidence>
<proteinExistence type="inferred from homology"/>
<dbReference type="Pfam" id="PF01435">
    <property type="entry name" value="Peptidase_M48"/>
    <property type="match status" value="1"/>
</dbReference>
<dbReference type="AlphaFoldDB" id="A0A650F204"/>
<dbReference type="GO" id="GO:0046872">
    <property type="term" value="F:metal ion binding"/>
    <property type="evidence" value="ECO:0007669"/>
    <property type="project" value="UniProtKB-KW"/>
</dbReference>
<dbReference type="InterPro" id="IPR051156">
    <property type="entry name" value="Mito/Outer_Membr_Metalloprot"/>
</dbReference>
<protein>
    <recommendedName>
        <fullName evidence="8">Peptidase M48 domain-containing protein</fullName>
    </recommendedName>
</protein>
<keyword evidence="7" id="KW-0732">Signal</keyword>
<dbReference type="PANTHER" id="PTHR22726:SF1">
    <property type="entry name" value="METALLOENDOPEPTIDASE OMA1, MITOCHONDRIAL"/>
    <property type="match status" value="1"/>
</dbReference>
<reference evidence="9" key="1">
    <citation type="journal article" date="2020" name="J. ISSAAS">
        <title>Lactobacilli and other gastrointestinal microbiota of Peromyscus leucopus, reservoir host for agents of Lyme disease and other zoonoses in North America.</title>
        <authorList>
            <person name="Milovic A."/>
            <person name="Bassam K."/>
            <person name="Shao H."/>
            <person name="Chatzistamou I."/>
            <person name="Tufts D.M."/>
            <person name="Diuk-Wasser M."/>
            <person name="Barbour A.G."/>
        </authorList>
    </citation>
    <scope>NUCLEOTIDE SEQUENCE</scope>
    <source>
        <strain evidence="9">LL20</strain>
    </source>
</reference>
<dbReference type="Gene3D" id="3.30.2010.10">
    <property type="entry name" value="Metalloproteases ('zincins'), catalytic domain"/>
    <property type="match status" value="1"/>
</dbReference>
<feature type="domain" description="Peptidase M48" evidence="8">
    <location>
        <begin position="32"/>
        <end position="192"/>
    </location>
</feature>
<dbReference type="InterPro" id="IPR001915">
    <property type="entry name" value="Peptidase_M48"/>
</dbReference>
<feature type="chain" id="PRO_5024949897" description="Peptidase M48 domain-containing protein" evidence="7">
    <location>
        <begin position="22"/>
        <end position="279"/>
    </location>
</feature>
<keyword evidence="2" id="KW-0479">Metal-binding</keyword>
<feature type="signal peptide" evidence="7">
    <location>
        <begin position="1"/>
        <end position="21"/>
    </location>
</feature>
<organism evidence="9">
    <name type="scientific">uncultured Candidatus Melainabacteria bacterium</name>
    <dbReference type="NCBI Taxonomy" id="2682970"/>
    <lineage>
        <taxon>Bacteria</taxon>
        <taxon>Bacillati</taxon>
        <taxon>Candidatus Melainabacteria</taxon>
        <taxon>environmental samples</taxon>
    </lineage>
</organism>
<sequence length="279" mass="31482">MKKIFGLFIAFLLGTQLSVNAATDWTNKTNVARVNTIGKTLLAKNNLPNKIEFKVIETDEVNAFANADKQIYVYTGLLKFVNNDAELAGVIAHEIGHIVNNHVAKQNVVNTVTSTAIYNANIDYRLKAGMNTANNLTMLKMSRTEEYEADITGVDLMTKAGYNPLAMVSVLFKIGGCYKDFTSTHPSSDKRTMYLYDYITYTYPDKAKLGYTTDSYKKFMLYAEPIVKERNSDPKKLAAFNKSQQKLKEKRLAKLEKYKNAKDSNGWDKSFNAIRAITR</sequence>
<dbReference type="GO" id="GO:0004222">
    <property type="term" value="F:metalloendopeptidase activity"/>
    <property type="evidence" value="ECO:0007669"/>
    <property type="project" value="InterPro"/>
</dbReference>
<name>A0A650F204_9BACT</name>
<evidence type="ECO:0000256" key="6">
    <source>
        <dbReference type="RuleBase" id="RU003983"/>
    </source>
</evidence>
<dbReference type="GO" id="GO:0016020">
    <property type="term" value="C:membrane"/>
    <property type="evidence" value="ECO:0007669"/>
    <property type="project" value="TreeGrafter"/>
</dbReference>
<keyword evidence="1 6" id="KW-0645">Protease</keyword>
<dbReference type="PANTHER" id="PTHR22726">
    <property type="entry name" value="METALLOENDOPEPTIDASE OMA1"/>
    <property type="match status" value="1"/>
</dbReference>
<gene>
    <name evidence="9" type="ORF">Melaina855_0120</name>
</gene>
<evidence type="ECO:0000256" key="7">
    <source>
        <dbReference type="SAM" id="SignalP"/>
    </source>
</evidence>
<evidence type="ECO:0000256" key="2">
    <source>
        <dbReference type="ARBA" id="ARBA00022723"/>
    </source>
</evidence>
<comment type="cofactor">
    <cofactor evidence="6">
        <name>Zn(2+)</name>
        <dbReference type="ChEBI" id="CHEBI:29105"/>
    </cofactor>
    <text evidence="6">Binds 1 zinc ion per subunit.</text>
</comment>
<evidence type="ECO:0000259" key="8">
    <source>
        <dbReference type="Pfam" id="PF01435"/>
    </source>
</evidence>
<evidence type="ECO:0000256" key="1">
    <source>
        <dbReference type="ARBA" id="ARBA00022670"/>
    </source>
</evidence>
<keyword evidence="5 6" id="KW-0482">Metalloprotease</keyword>
<keyword evidence="4 6" id="KW-0862">Zinc</keyword>
<dbReference type="SUPFAM" id="SSF55486">
    <property type="entry name" value="Metalloproteases ('zincins'), catalytic domain"/>
    <property type="match status" value="1"/>
</dbReference>
<dbReference type="EMBL" id="MN577570">
    <property type="protein sequence ID" value="QGT49625.1"/>
    <property type="molecule type" value="Genomic_DNA"/>
</dbReference>
<evidence type="ECO:0000256" key="4">
    <source>
        <dbReference type="ARBA" id="ARBA00022833"/>
    </source>
</evidence>
<comment type="similarity">
    <text evidence="6">Belongs to the peptidase M48 family.</text>
</comment>
<keyword evidence="3 6" id="KW-0378">Hydrolase</keyword>
<evidence type="ECO:0000256" key="3">
    <source>
        <dbReference type="ARBA" id="ARBA00022801"/>
    </source>
</evidence>
<dbReference type="GO" id="GO:0051603">
    <property type="term" value="P:proteolysis involved in protein catabolic process"/>
    <property type="evidence" value="ECO:0007669"/>
    <property type="project" value="TreeGrafter"/>
</dbReference>
<evidence type="ECO:0000256" key="5">
    <source>
        <dbReference type="ARBA" id="ARBA00023049"/>
    </source>
</evidence>